<comment type="caution">
    <text evidence="1">The sequence shown here is derived from an EMBL/GenBank/DDBJ whole genome shotgun (WGS) entry which is preliminary data.</text>
</comment>
<proteinExistence type="predicted"/>
<sequence length="107" mass="11585">EATERNIYTKERGLDARAEFGAGARRGDIEAQATFAGINKGVPSGGDVMRDALAVRQQFDKIALEQGPEAAERFRASIVAARPELLPYLPGQPPPEPGLWERLLGGR</sequence>
<accession>A0A0F9G990</accession>
<evidence type="ECO:0000313" key="1">
    <source>
        <dbReference type="EMBL" id="KKL95449.1"/>
    </source>
</evidence>
<dbReference type="AlphaFoldDB" id="A0A0F9G990"/>
<dbReference type="EMBL" id="LAZR01018674">
    <property type="protein sequence ID" value="KKL95449.1"/>
    <property type="molecule type" value="Genomic_DNA"/>
</dbReference>
<name>A0A0F9G990_9ZZZZ</name>
<gene>
    <name evidence="1" type="ORF">LCGC14_1854470</name>
</gene>
<organism evidence="1">
    <name type="scientific">marine sediment metagenome</name>
    <dbReference type="NCBI Taxonomy" id="412755"/>
    <lineage>
        <taxon>unclassified sequences</taxon>
        <taxon>metagenomes</taxon>
        <taxon>ecological metagenomes</taxon>
    </lineage>
</organism>
<protein>
    <submittedName>
        <fullName evidence="1">Uncharacterized protein</fullName>
    </submittedName>
</protein>
<feature type="non-terminal residue" evidence="1">
    <location>
        <position position="1"/>
    </location>
</feature>
<reference evidence="1" key="1">
    <citation type="journal article" date="2015" name="Nature">
        <title>Complex archaea that bridge the gap between prokaryotes and eukaryotes.</title>
        <authorList>
            <person name="Spang A."/>
            <person name="Saw J.H."/>
            <person name="Jorgensen S.L."/>
            <person name="Zaremba-Niedzwiedzka K."/>
            <person name="Martijn J."/>
            <person name="Lind A.E."/>
            <person name="van Eijk R."/>
            <person name="Schleper C."/>
            <person name="Guy L."/>
            <person name="Ettema T.J."/>
        </authorList>
    </citation>
    <scope>NUCLEOTIDE SEQUENCE</scope>
</reference>